<evidence type="ECO:0000259" key="10">
    <source>
        <dbReference type="Pfam" id="PF08772"/>
    </source>
</evidence>
<accession>A0ABM4DPI0</accession>
<evidence type="ECO:0000313" key="13">
    <source>
        <dbReference type="RefSeq" id="XP_065676481.1"/>
    </source>
</evidence>
<feature type="region of interest" description="Disordered" evidence="9">
    <location>
        <begin position="160"/>
        <end position="180"/>
    </location>
</feature>
<dbReference type="RefSeq" id="XP_065676481.1">
    <property type="nucleotide sequence ID" value="XM_065820409.1"/>
</dbReference>
<keyword evidence="5" id="KW-0378">Hydrolase</keyword>
<keyword evidence="12" id="KW-1185">Reference proteome</keyword>
<reference evidence="13" key="1">
    <citation type="submission" date="2025-08" db="UniProtKB">
        <authorList>
            <consortium name="RefSeq"/>
        </authorList>
    </citation>
    <scope>IDENTIFICATION</scope>
</reference>
<protein>
    <recommendedName>
        <fullName evidence="8">RNA-binding protein NOB1</fullName>
    </recommendedName>
</protein>
<evidence type="ECO:0000256" key="9">
    <source>
        <dbReference type="SAM" id="MobiDB-lite"/>
    </source>
</evidence>
<dbReference type="PANTHER" id="PTHR12814">
    <property type="entry name" value="RNA-BINDING PROTEIN NOB1"/>
    <property type="match status" value="1"/>
</dbReference>
<proteinExistence type="inferred from homology"/>
<dbReference type="Pfam" id="PF08772">
    <property type="entry name" value="Zn_ribbon_NOB1"/>
    <property type="match status" value="1"/>
</dbReference>
<comment type="similarity">
    <text evidence="2 8">Belongs to the NOB1 family.</text>
</comment>
<keyword evidence="6 8" id="KW-0862">Zinc</keyword>
<evidence type="ECO:0000259" key="11">
    <source>
        <dbReference type="Pfam" id="PF17146"/>
    </source>
</evidence>
<feature type="compositionally biased region" description="Acidic residues" evidence="9">
    <location>
        <begin position="163"/>
        <end position="180"/>
    </location>
</feature>
<evidence type="ECO:0000313" key="12">
    <source>
        <dbReference type="Proteomes" id="UP001652625"/>
    </source>
</evidence>
<dbReference type="InterPro" id="IPR017117">
    <property type="entry name" value="Nob1_euk"/>
</dbReference>
<keyword evidence="4 8" id="KW-0479">Metal-binding</keyword>
<gene>
    <name evidence="13" type="primary">LOC136072103</name>
</gene>
<dbReference type="InterPro" id="IPR036283">
    <property type="entry name" value="NOB1_Zf-like_sf"/>
</dbReference>
<keyword evidence="7 8" id="KW-0539">Nucleus</keyword>
<organism evidence="12 13">
    <name type="scientific">Hydra vulgaris</name>
    <name type="common">Hydra</name>
    <name type="synonym">Hydra attenuata</name>
    <dbReference type="NCBI Taxonomy" id="6087"/>
    <lineage>
        <taxon>Eukaryota</taxon>
        <taxon>Metazoa</taxon>
        <taxon>Cnidaria</taxon>
        <taxon>Hydrozoa</taxon>
        <taxon>Hydroidolina</taxon>
        <taxon>Anthoathecata</taxon>
        <taxon>Aplanulata</taxon>
        <taxon>Hydridae</taxon>
        <taxon>Hydra</taxon>
    </lineage>
</organism>
<dbReference type="Pfam" id="PF17146">
    <property type="entry name" value="PIN_6"/>
    <property type="match status" value="1"/>
</dbReference>
<dbReference type="InterPro" id="IPR014881">
    <property type="entry name" value="NOB1_Zn-bd"/>
</dbReference>
<keyword evidence="3" id="KW-0540">Nuclease</keyword>
<dbReference type="Gene3D" id="3.40.50.1010">
    <property type="entry name" value="5'-nuclease"/>
    <property type="match status" value="1"/>
</dbReference>
<evidence type="ECO:0000256" key="4">
    <source>
        <dbReference type="ARBA" id="ARBA00022723"/>
    </source>
</evidence>
<dbReference type="InterPro" id="IPR039907">
    <property type="entry name" value="NOB1"/>
</dbReference>
<evidence type="ECO:0000256" key="1">
    <source>
        <dbReference type="ARBA" id="ARBA00004123"/>
    </source>
</evidence>
<dbReference type="CDD" id="cd09876">
    <property type="entry name" value="PIN_Nob1-like"/>
    <property type="match status" value="1"/>
</dbReference>
<evidence type="ECO:0000256" key="7">
    <source>
        <dbReference type="ARBA" id="ARBA00023242"/>
    </source>
</evidence>
<evidence type="ECO:0000256" key="5">
    <source>
        <dbReference type="ARBA" id="ARBA00022801"/>
    </source>
</evidence>
<feature type="domain" description="Ribonuclease PIN" evidence="11">
    <location>
        <begin position="12"/>
        <end position="98"/>
    </location>
</feature>
<dbReference type="GeneID" id="136072103"/>
<evidence type="ECO:0000256" key="8">
    <source>
        <dbReference type="PIRNR" id="PIRNR037125"/>
    </source>
</evidence>
<dbReference type="Proteomes" id="UP001652625">
    <property type="component" value="Chromosome 15"/>
</dbReference>
<comment type="subcellular location">
    <subcellularLocation>
        <location evidence="1 8">Nucleus</location>
    </subcellularLocation>
</comment>
<name>A0ABM4DPI0_HYDVU</name>
<evidence type="ECO:0000256" key="2">
    <source>
        <dbReference type="ARBA" id="ARBA00005858"/>
    </source>
</evidence>
<evidence type="ECO:0000256" key="3">
    <source>
        <dbReference type="ARBA" id="ARBA00022722"/>
    </source>
</evidence>
<feature type="domain" description="Nin one binding (NOB1) Zn-ribbon-like" evidence="10">
    <location>
        <begin position="278"/>
        <end position="350"/>
    </location>
</feature>
<dbReference type="SUPFAM" id="SSF144206">
    <property type="entry name" value="NOB1 zinc finger-like"/>
    <property type="match status" value="1"/>
</dbReference>
<comment type="function">
    <text evidence="8">May play a role in mRNA degradation.</text>
</comment>
<dbReference type="PANTHER" id="PTHR12814:SF2">
    <property type="entry name" value="RNA-BINDING PROTEIN NOB1"/>
    <property type="match status" value="1"/>
</dbReference>
<dbReference type="Gene3D" id="6.20.210.10">
    <property type="entry name" value="Nin one binding (NOB1), Zn-ribbon-like"/>
    <property type="match status" value="1"/>
</dbReference>
<dbReference type="InterPro" id="IPR033411">
    <property type="entry name" value="Ribonuclease_PIN"/>
</dbReference>
<dbReference type="PIRSF" id="PIRSF037125">
    <property type="entry name" value="D-site_20S_pre-rRNA_nuclease"/>
    <property type="match status" value="1"/>
</dbReference>
<sequence>MEQDSSFKLSCIVADSAAFIRNVDLQSLGKRIFTIGEVIDEIRDCATKQRLSVLPYEIEFREPSSECLKFVSEFSKKTGDFKSLSAVDLRVIALTYQLEKEFCGIDHIRSEPTKKCVVVPKGKLSDKEISGFFIEKKVKVSEKKNVDRKILTSVGNSINDINDQNDYDQNDNDQNDNDQDDNLELIEDQSEEFIENQNNCLEDEFVENADDDNNNDDDDSGWITPRNIEKIKEKMDNGDEIRLEDANIKCACLTTDFAMQNVMIQMGLHVVSVNGMLIRHARNYIQKCYGCYKETHNMEEIFCSSCGNKTLLKVSVTINSDGTVQYHYPKRGRNFNIRGTKFSIPIPKSGRHNTDNVVLCADQHIKTDRLPKRKDKINPLDPDYEARVSPFSINDTTSRAFIVGAHVKNTRGKNPNEAKKKSRKK</sequence>
<evidence type="ECO:0000256" key="6">
    <source>
        <dbReference type="ARBA" id="ARBA00022833"/>
    </source>
</evidence>